<dbReference type="STRING" id="264951.A0A443HY86"/>
<dbReference type="RefSeq" id="XP_028486453.1">
    <property type="nucleotide sequence ID" value="XM_028633447.1"/>
</dbReference>
<gene>
    <name evidence="2" type="ORF">C8Q69DRAFT_518692</name>
</gene>
<comment type="caution">
    <text evidence="2">The sequence shown here is derived from an EMBL/GenBank/DDBJ whole genome shotgun (WGS) entry which is preliminary data.</text>
</comment>
<dbReference type="GeneID" id="39602724"/>
<evidence type="ECO:0000313" key="2">
    <source>
        <dbReference type="EMBL" id="RWQ96808.1"/>
    </source>
</evidence>
<organism evidence="2 3">
    <name type="scientific">Byssochlamys spectabilis</name>
    <name type="common">Paecilomyces variotii</name>
    <dbReference type="NCBI Taxonomy" id="264951"/>
    <lineage>
        <taxon>Eukaryota</taxon>
        <taxon>Fungi</taxon>
        <taxon>Dikarya</taxon>
        <taxon>Ascomycota</taxon>
        <taxon>Pezizomycotina</taxon>
        <taxon>Eurotiomycetes</taxon>
        <taxon>Eurotiomycetidae</taxon>
        <taxon>Eurotiales</taxon>
        <taxon>Thermoascaceae</taxon>
        <taxon>Paecilomyces</taxon>
    </lineage>
</organism>
<keyword evidence="3" id="KW-1185">Reference proteome</keyword>
<dbReference type="AlphaFoldDB" id="A0A443HY86"/>
<feature type="region of interest" description="Disordered" evidence="1">
    <location>
        <begin position="108"/>
        <end position="151"/>
    </location>
</feature>
<dbReference type="EMBL" id="RCNU01000003">
    <property type="protein sequence ID" value="RWQ96808.1"/>
    <property type="molecule type" value="Genomic_DNA"/>
</dbReference>
<name>A0A443HY86_BYSSP</name>
<evidence type="ECO:0000313" key="3">
    <source>
        <dbReference type="Proteomes" id="UP000283841"/>
    </source>
</evidence>
<evidence type="ECO:0000256" key="1">
    <source>
        <dbReference type="SAM" id="MobiDB-lite"/>
    </source>
</evidence>
<reference evidence="2 3" key="1">
    <citation type="journal article" date="2018" name="Front. Microbiol.">
        <title>Genomic and genetic insights into a cosmopolitan fungus, Paecilomyces variotii (Eurotiales).</title>
        <authorList>
            <person name="Urquhart A.S."/>
            <person name="Mondo S.J."/>
            <person name="Makela M.R."/>
            <person name="Hane J.K."/>
            <person name="Wiebenga A."/>
            <person name="He G."/>
            <person name="Mihaltcheva S."/>
            <person name="Pangilinan J."/>
            <person name="Lipzen A."/>
            <person name="Barry K."/>
            <person name="de Vries R.P."/>
            <person name="Grigoriev I.V."/>
            <person name="Idnurm A."/>
        </authorList>
    </citation>
    <scope>NUCLEOTIDE SEQUENCE [LARGE SCALE GENOMIC DNA]</scope>
    <source>
        <strain evidence="2 3">CBS 101075</strain>
    </source>
</reference>
<proteinExistence type="predicted"/>
<sequence>MALMDAYQSVKSSCGSPHLPVPLTPSRNQFLGSPGPTIPQTPRQYGVMVRDYEQLQGTHQATLRQLEQAQIELDDARKTIRRNNDTIRRLQSQISELEETIQRQKITISNQSKTISDPKSKRPASVPMTPLRHGSQESPFGNVRGQPSIFDQTPPKFELPVDAPTSGGSTGSAAHQQLRLSPAPDGATSFMSTHSFPHLDYNRISTGFVSRFQELWRKSEVFGQVHANLPDVRKDSKVDQRVKNYLMVISDTHGAFNLLGTDDTRFHLVAKAINFYLVREVLKITVVKGFDSVTDSEIGQIKKQLFPDTPVTVRNMMHIATANQVNNVKRKAGFSEFTRRRINERTEKLWQLIGPLTYEGGPNAWSDLFNIVSEAHGLSLDMFSALFEYKLEFPVNNDTFDQTTMVNRDTVMKGDPAVLMRNGARVRLGITPIIKMRHNSGSSSQIQLIHLGNVLLKPAPRPQS</sequence>
<accession>A0A443HY86</accession>
<feature type="compositionally biased region" description="Polar residues" evidence="1">
    <location>
        <begin position="108"/>
        <end position="117"/>
    </location>
</feature>
<protein>
    <submittedName>
        <fullName evidence="2">Uncharacterized protein</fullName>
    </submittedName>
</protein>
<dbReference type="VEuPathDB" id="FungiDB:C8Q69DRAFT_518692"/>
<dbReference type="Proteomes" id="UP000283841">
    <property type="component" value="Unassembled WGS sequence"/>
</dbReference>